<evidence type="ECO:0000256" key="1">
    <source>
        <dbReference type="SAM" id="MobiDB-lite"/>
    </source>
</evidence>
<evidence type="ECO:0000313" key="4">
    <source>
        <dbReference type="Proteomes" id="UP000277300"/>
    </source>
</evidence>
<dbReference type="AlphaFoldDB" id="A0A3F2RCH9"/>
<sequence length="445" mass="50152">MADPPGSREKDPGSPREVINLCTPTLEDKDSYMPEQVAGVKRRKEEDGDGAQTTDSSSKRRPSATDCTTTTTTTMNDNYEEEAKTEAGETPSVTDDDEMKQDENTDGSDGPSTFDDNVAETLNYTEMYNYLHAEVKDLNIKIAKTVESALEYIQRMFAQVFAPHPDEPLDEGKRHYPQMTDEEIEALLRLARLIGMITMGLEHGRHDKTKVIALLTEAKQVYYDRNMHAVHIVFWTRELAAKWTQDIHSLPFRNRTFPLSNEHLEDVEGSTDGPGEKKRIWAHQIGADGKKNEKPRECYHVRLMNVSRCLDEAAIDAFIQKNFEGTYSTWQEPTNGTQTLQTDTWDVFFGSPVCPTFLAGRRFINWNGVKILVPQTSGKKTDPAASTAPEAAIAPPQGKSIAEEVRKKLSVRTPQMEKTYALIMKQVLDKRVHNPGKAPENDRKS</sequence>
<feature type="region of interest" description="Disordered" evidence="1">
    <location>
        <begin position="1"/>
        <end position="116"/>
    </location>
</feature>
<evidence type="ECO:0000313" key="5">
    <source>
        <dbReference type="Proteomes" id="UP000284657"/>
    </source>
</evidence>
<evidence type="ECO:0000313" key="3">
    <source>
        <dbReference type="EMBL" id="RLN52945.1"/>
    </source>
</evidence>
<dbReference type="EMBL" id="MBAD02002546">
    <property type="protein sequence ID" value="RLN46737.1"/>
    <property type="molecule type" value="Genomic_DNA"/>
</dbReference>
<proteinExistence type="predicted"/>
<dbReference type="EMBL" id="MBDO02000680">
    <property type="protein sequence ID" value="RLN52945.1"/>
    <property type="molecule type" value="Genomic_DNA"/>
</dbReference>
<comment type="caution">
    <text evidence="3">The sequence shown here is derived from an EMBL/GenBank/DDBJ whole genome shotgun (WGS) entry which is preliminary data.</text>
</comment>
<protein>
    <submittedName>
        <fullName evidence="3">Uncharacterized protein</fullName>
    </submittedName>
</protein>
<feature type="compositionally biased region" description="Low complexity" evidence="1">
    <location>
        <begin position="383"/>
        <end position="396"/>
    </location>
</feature>
<evidence type="ECO:0000313" key="2">
    <source>
        <dbReference type="EMBL" id="RLN46737.1"/>
    </source>
</evidence>
<dbReference type="Proteomes" id="UP000284657">
    <property type="component" value="Unassembled WGS sequence"/>
</dbReference>
<accession>A0A3F2RCH9</accession>
<name>A0A3F2RCH9_9STRA</name>
<reference evidence="4 5" key="1">
    <citation type="submission" date="2018-07" db="EMBL/GenBank/DDBJ databases">
        <title>Genome sequencing of oomycete isolates from Chile give support for New Zealand origin for Phytophthora kernoviae and make available the first Nothophytophthora sp. genome.</title>
        <authorList>
            <person name="Studholme D.J."/>
            <person name="Sanfuentes E."/>
            <person name="Panda P."/>
            <person name="Hill R."/>
            <person name="Sambles C."/>
            <person name="Grant M."/>
            <person name="Williams N.M."/>
            <person name="Mcdougal R.L."/>
        </authorList>
    </citation>
    <scope>NUCLEOTIDE SEQUENCE [LARGE SCALE GENOMIC DNA]</scope>
    <source>
        <strain evidence="3">Chile6</strain>
        <strain evidence="2">Chile7</strain>
    </source>
</reference>
<dbReference type="Proteomes" id="UP000277300">
    <property type="component" value="Unassembled WGS sequence"/>
</dbReference>
<organism evidence="3 4">
    <name type="scientific">Phytophthora kernoviae</name>
    <dbReference type="NCBI Taxonomy" id="325452"/>
    <lineage>
        <taxon>Eukaryota</taxon>
        <taxon>Sar</taxon>
        <taxon>Stramenopiles</taxon>
        <taxon>Oomycota</taxon>
        <taxon>Peronosporomycetes</taxon>
        <taxon>Peronosporales</taxon>
        <taxon>Peronosporaceae</taxon>
        <taxon>Phytophthora</taxon>
    </lineage>
</organism>
<feature type="compositionally biased region" description="Basic and acidic residues" evidence="1">
    <location>
        <begin position="1"/>
        <end position="14"/>
    </location>
</feature>
<feature type="compositionally biased region" description="Acidic residues" evidence="1">
    <location>
        <begin position="94"/>
        <end position="106"/>
    </location>
</feature>
<gene>
    <name evidence="2" type="ORF">BBJ29_009164</name>
    <name evidence="3" type="ORF">BBP00_00009470</name>
</gene>
<feature type="region of interest" description="Disordered" evidence="1">
    <location>
        <begin position="376"/>
        <end position="399"/>
    </location>
</feature>
<dbReference type="OrthoDB" id="121416at2759"/>